<reference evidence="4" key="2">
    <citation type="submission" date="2024-10" db="UniProtKB">
        <authorList>
            <consortium name="EnsemblProtists"/>
        </authorList>
    </citation>
    <scope>IDENTIFICATION</scope>
</reference>
<dbReference type="GO" id="GO:0000978">
    <property type="term" value="F:RNA polymerase II cis-regulatory region sequence-specific DNA binding"/>
    <property type="evidence" value="ECO:0007669"/>
    <property type="project" value="TreeGrafter"/>
</dbReference>
<dbReference type="InterPro" id="IPR001005">
    <property type="entry name" value="SANT/Myb"/>
</dbReference>
<feature type="compositionally biased region" description="Gly residues" evidence="1">
    <location>
        <begin position="61"/>
        <end position="73"/>
    </location>
</feature>
<dbReference type="AlphaFoldDB" id="A0A0D3KJT1"/>
<dbReference type="SMART" id="SM00717">
    <property type="entry name" value="SANT"/>
    <property type="match status" value="2"/>
</dbReference>
<evidence type="ECO:0000259" key="2">
    <source>
        <dbReference type="PROSITE" id="PS50090"/>
    </source>
</evidence>
<dbReference type="Proteomes" id="UP000013827">
    <property type="component" value="Unassembled WGS sequence"/>
</dbReference>
<protein>
    <submittedName>
        <fullName evidence="4">Uncharacterized protein</fullName>
    </submittedName>
</protein>
<dbReference type="GO" id="GO:0005634">
    <property type="term" value="C:nucleus"/>
    <property type="evidence" value="ECO:0007669"/>
    <property type="project" value="TreeGrafter"/>
</dbReference>
<evidence type="ECO:0000313" key="4">
    <source>
        <dbReference type="EnsemblProtists" id="EOD36016"/>
    </source>
</evidence>
<dbReference type="InterPro" id="IPR009057">
    <property type="entry name" value="Homeodomain-like_sf"/>
</dbReference>
<dbReference type="InterPro" id="IPR017930">
    <property type="entry name" value="Myb_dom"/>
</dbReference>
<feature type="region of interest" description="Disordered" evidence="1">
    <location>
        <begin position="1"/>
        <end position="188"/>
    </location>
</feature>
<dbReference type="PROSITE" id="PS51294">
    <property type="entry name" value="HTH_MYB"/>
    <property type="match status" value="1"/>
</dbReference>
<sequence>MMAPGINVLTKDHFVGDEGEPVLPLQPALPDPPQAAEPAGAAEAAAPQPSPSPAPPPRQPGSGGGGGGGGGGSERSRPRNALERREWTAEEDEIIKDGVRQYGYRWRRIASQLQGRSDDAVRNRWSRLKGGEEGEPKAGLSKGGASGRNAAGDTGVTGDGGSPAAPPVRRRASASGEEGGAKPERIGWTQAEDAIIISSRIPGRTEHAIRNRWQRLLKMVEEQQAPPPPPPPLIA</sequence>
<evidence type="ECO:0000256" key="1">
    <source>
        <dbReference type="SAM" id="MobiDB-lite"/>
    </source>
</evidence>
<evidence type="ECO:0000259" key="3">
    <source>
        <dbReference type="PROSITE" id="PS51294"/>
    </source>
</evidence>
<dbReference type="GO" id="GO:0000981">
    <property type="term" value="F:DNA-binding transcription factor activity, RNA polymerase II-specific"/>
    <property type="evidence" value="ECO:0007669"/>
    <property type="project" value="TreeGrafter"/>
</dbReference>
<name>A0A0D3KJT1_EMIH1</name>
<dbReference type="EnsemblProtists" id="EOD36016">
    <property type="protein sequence ID" value="EOD36016"/>
    <property type="gene ID" value="EMIHUDRAFT_110461"/>
</dbReference>
<dbReference type="KEGG" id="ehx:EMIHUDRAFT_110461"/>
<feature type="compositionally biased region" description="Basic and acidic residues" evidence="1">
    <location>
        <begin position="74"/>
        <end position="88"/>
    </location>
</feature>
<feature type="compositionally biased region" description="Pro residues" evidence="1">
    <location>
        <begin position="48"/>
        <end position="59"/>
    </location>
</feature>
<evidence type="ECO:0000313" key="5">
    <source>
        <dbReference type="Proteomes" id="UP000013827"/>
    </source>
</evidence>
<dbReference type="HOGENOM" id="CLU_1182060_0_0_1"/>
<dbReference type="PaxDb" id="2903-EOD36016"/>
<dbReference type="RefSeq" id="XP_005788445.1">
    <property type="nucleotide sequence ID" value="XM_005788388.1"/>
</dbReference>
<dbReference type="InterPro" id="IPR050560">
    <property type="entry name" value="MYB_TF"/>
</dbReference>
<dbReference type="CDD" id="cd00167">
    <property type="entry name" value="SANT"/>
    <property type="match status" value="2"/>
</dbReference>
<dbReference type="GeneID" id="17281287"/>
<feature type="domain" description="HTH myb-type" evidence="3">
    <location>
        <begin position="79"/>
        <end position="133"/>
    </location>
</feature>
<dbReference type="PANTHER" id="PTHR45614">
    <property type="entry name" value="MYB PROTEIN-RELATED"/>
    <property type="match status" value="1"/>
</dbReference>
<accession>A0A0D3KJT1</accession>
<reference evidence="5" key="1">
    <citation type="journal article" date="2013" name="Nature">
        <title>Pan genome of the phytoplankton Emiliania underpins its global distribution.</title>
        <authorList>
            <person name="Read B.A."/>
            <person name="Kegel J."/>
            <person name="Klute M.J."/>
            <person name="Kuo A."/>
            <person name="Lefebvre S.C."/>
            <person name="Maumus F."/>
            <person name="Mayer C."/>
            <person name="Miller J."/>
            <person name="Monier A."/>
            <person name="Salamov A."/>
            <person name="Young J."/>
            <person name="Aguilar M."/>
            <person name="Claverie J.M."/>
            <person name="Frickenhaus S."/>
            <person name="Gonzalez K."/>
            <person name="Herman E.K."/>
            <person name="Lin Y.C."/>
            <person name="Napier J."/>
            <person name="Ogata H."/>
            <person name="Sarno A.F."/>
            <person name="Shmutz J."/>
            <person name="Schroeder D."/>
            <person name="de Vargas C."/>
            <person name="Verret F."/>
            <person name="von Dassow P."/>
            <person name="Valentin K."/>
            <person name="Van de Peer Y."/>
            <person name="Wheeler G."/>
            <person name="Dacks J.B."/>
            <person name="Delwiche C.F."/>
            <person name="Dyhrman S.T."/>
            <person name="Glockner G."/>
            <person name="John U."/>
            <person name="Richards T."/>
            <person name="Worden A.Z."/>
            <person name="Zhang X."/>
            <person name="Grigoriev I.V."/>
            <person name="Allen A.E."/>
            <person name="Bidle K."/>
            <person name="Borodovsky M."/>
            <person name="Bowler C."/>
            <person name="Brownlee C."/>
            <person name="Cock J.M."/>
            <person name="Elias M."/>
            <person name="Gladyshev V.N."/>
            <person name="Groth M."/>
            <person name="Guda C."/>
            <person name="Hadaegh A."/>
            <person name="Iglesias-Rodriguez M.D."/>
            <person name="Jenkins J."/>
            <person name="Jones B.M."/>
            <person name="Lawson T."/>
            <person name="Leese F."/>
            <person name="Lindquist E."/>
            <person name="Lobanov A."/>
            <person name="Lomsadze A."/>
            <person name="Malik S.B."/>
            <person name="Marsh M.E."/>
            <person name="Mackinder L."/>
            <person name="Mock T."/>
            <person name="Mueller-Roeber B."/>
            <person name="Pagarete A."/>
            <person name="Parker M."/>
            <person name="Probert I."/>
            <person name="Quesneville H."/>
            <person name="Raines C."/>
            <person name="Rensing S.A."/>
            <person name="Riano-Pachon D.M."/>
            <person name="Richier S."/>
            <person name="Rokitta S."/>
            <person name="Shiraiwa Y."/>
            <person name="Soanes D.M."/>
            <person name="van der Giezen M."/>
            <person name="Wahlund T.M."/>
            <person name="Williams B."/>
            <person name="Wilson W."/>
            <person name="Wolfe G."/>
            <person name="Wurch L.L."/>
        </authorList>
    </citation>
    <scope>NUCLEOTIDE SEQUENCE</scope>
</reference>
<dbReference type="PROSITE" id="PS50090">
    <property type="entry name" value="MYB_LIKE"/>
    <property type="match status" value="1"/>
</dbReference>
<organism evidence="4 5">
    <name type="scientific">Emiliania huxleyi (strain CCMP1516)</name>
    <dbReference type="NCBI Taxonomy" id="280463"/>
    <lineage>
        <taxon>Eukaryota</taxon>
        <taxon>Haptista</taxon>
        <taxon>Haptophyta</taxon>
        <taxon>Prymnesiophyceae</taxon>
        <taxon>Isochrysidales</taxon>
        <taxon>Noelaerhabdaceae</taxon>
        <taxon>Emiliania</taxon>
    </lineage>
</organism>
<feature type="domain" description="Myb-like" evidence="2">
    <location>
        <begin position="79"/>
        <end position="129"/>
    </location>
</feature>
<dbReference type="Pfam" id="PF00249">
    <property type="entry name" value="Myb_DNA-binding"/>
    <property type="match status" value="1"/>
</dbReference>
<dbReference type="Gene3D" id="1.10.10.60">
    <property type="entry name" value="Homeodomain-like"/>
    <property type="match status" value="2"/>
</dbReference>
<proteinExistence type="predicted"/>
<dbReference type="SUPFAM" id="SSF46689">
    <property type="entry name" value="Homeodomain-like"/>
    <property type="match status" value="2"/>
</dbReference>
<feature type="compositionally biased region" description="Low complexity" evidence="1">
    <location>
        <begin position="36"/>
        <end position="47"/>
    </location>
</feature>
<dbReference type="PANTHER" id="PTHR45614:SF25">
    <property type="entry name" value="MYB PROTEIN"/>
    <property type="match status" value="1"/>
</dbReference>
<keyword evidence="5" id="KW-1185">Reference proteome</keyword>